<sequence length="547" mass="59925">SKVNMERFCKPKENGVIDIILGKEAAEKFAGHRKPIWNLTQRKRAVDGKRVVYYECDSPDCKAVLSLTFLEDSKVHLQQLEIHNHLPVFTKKKREQSLVAAGICQGKQHPEEGGEKIIPGHPHVCDCVTVREGGVAEPSSIAQRVNPPLPTHVRRVVSPRVVDRLAAGRFNPGPGDVVLVCEEAAMRAEELAVRNNLKETPPALAFERLLQDACDITGETVFLLLSKEADAADGSATQPSSLGQAQPRSLLTGQSTRLGAAFLQVGSLERIASIRKNYQTLISLDEKIGSRIKRFKSERDFLMLGYCLILTDQKAVGPGYAAAVRFEDEAELHPSLLSDILGKIADDVWAEVLERIPELEAFSSKVISEGSRGFTIGRTPFNMASLAKNQIVEFHLNLRDAHWTVLVWLHGGEGPIQEGWFGLPAFGLQFLPTTLTVAVFNAASITHGTAPCVIPEGSSACRFGSSHFLRMPDLENLICLRIGADSNGLTLQDLRDAAANANGKAGRRAISTLRKELIASGRAEFRQSGGGQQAWRDAAVEWRDWNL</sequence>
<evidence type="ECO:0000313" key="1">
    <source>
        <dbReference type="EMBL" id="GIM03929.1"/>
    </source>
</evidence>
<reference evidence="1" key="1">
    <citation type="journal article" date="2021" name="Proc. Natl. Acad. Sci. U.S.A.">
        <title>Three genomes in the algal genus Volvox reveal the fate of a haploid sex-determining region after a transition to homothallism.</title>
        <authorList>
            <person name="Yamamoto K."/>
            <person name="Hamaji T."/>
            <person name="Kawai-Toyooka H."/>
            <person name="Matsuzaki R."/>
            <person name="Takahashi F."/>
            <person name="Nishimura Y."/>
            <person name="Kawachi M."/>
            <person name="Noguchi H."/>
            <person name="Minakuchi Y."/>
            <person name="Umen J.G."/>
            <person name="Toyoda A."/>
            <person name="Nozaki H."/>
        </authorList>
    </citation>
    <scope>NUCLEOTIDE SEQUENCE</scope>
    <source>
        <strain evidence="1">NIES-3785</strain>
    </source>
</reference>
<proteinExistence type="predicted"/>
<dbReference type="EMBL" id="BNCQ01000015">
    <property type="protein sequence ID" value="GIM03929.1"/>
    <property type="molecule type" value="Genomic_DNA"/>
</dbReference>
<evidence type="ECO:0000313" key="2">
    <source>
        <dbReference type="Proteomes" id="UP000722791"/>
    </source>
</evidence>
<feature type="non-terminal residue" evidence="1">
    <location>
        <position position="1"/>
    </location>
</feature>
<dbReference type="Proteomes" id="UP000722791">
    <property type="component" value="Unassembled WGS sequence"/>
</dbReference>
<name>A0A8J4GBS6_9CHLO</name>
<accession>A0A8J4GBS6</accession>
<organism evidence="1 2">
    <name type="scientific">Volvox reticuliferus</name>
    <dbReference type="NCBI Taxonomy" id="1737510"/>
    <lineage>
        <taxon>Eukaryota</taxon>
        <taxon>Viridiplantae</taxon>
        <taxon>Chlorophyta</taxon>
        <taxon>core chlorophytes</taxon>
        <taxon>Chlorophyceae</taxon>
        <taxon>CS clade</taxon>
        <taxon>Chlamydomonadales</taxon>
        <taxon>Volvocaceae</taxon>
        <taxon>Volvox</taxon>
    </lineage>
</organism>
<gene>
    <name evidence="1" type="ORF">Vretimale_8589</name>
</gene>
<comment type="caution">
    <text evidence="1">The sequence shown here is derived from an EMBL/GenBank/DDBJ whole genome shotgun (WGS) entry which is preliminary data.</text>
</comment>
<dbReference type="AlphaFoldDB" id="A0A8J4GBS6"/>
<protein>
    <submittedName>
        <fullName evidence="1">Uncharacterized protein</fullName>
    </submittedName>
</protein>